<dbReference type="AlphaFoldDB" id="A0A9X2DML3"/>
<dbReference type="PANTHER" id="PTHR22854:SF2">
    <property type="entry name" value="INDOLE-3-GLYCEROL-PHOSPHATE SYNTHASE"/>
    <property type="match status" value="1"/>
</dbReference>
<evidence type="ECO:0000256" key="4">
    <source>
        <dbReference type="ARBA" id="ARBA00022605"/>
    </source>
</evidence>
<evidence type="ECO:0000256" key="8">
    <source>
        <dbReference type="ARBA" id="ARBA00023239"/>
    </source>
</evidence>
<evidence type="ECO:0000259" key="10">
    <source>
        <dbReference type="Pfam" id="PF00218"/>
    </source>
</evidence>
<keyword evidence="8 9" id="KW-0456">Lyase</keyword>
<dbReference type="EMBL" id="JAMBOL010000003">
    <property type="protein sequence ID" value="MCM3713589.1"/>
    <property type="molecule type" value="Genomic_DNA"/>
</dbReference>
<organism evidence="11 12">
    <name type="scientific">Halalkalibacter oceani</name>
    <dbReference type="NCBI Taxonomy" id="1653776"/>
    <lineage>
        <taxon>Bacteria</taxon>
        <taxon>Bacillati</taxon>
        <taxon>Bacillota</taxon>
        <taxon>Bacilli</taxon>
        <taxon>Bacillales</taxon>
        <taxon>Bacillaceae</taxon>
        <taxon>Halalkalibacter</taxon>
    </lineage>
</organism>
<dbReference type="InterPro" id="IPR045186">
    <property type="entry name" value="Indole-3-glycerol_P_synth"/>
</dbReference>
<dbReference type="Proteomes" id="UP001139179">
    <property type="component" value="Unassembled WGS sequence"/>
</dbReference>
<accession>A0A9X2DML3</accession>
<sequence>MLEKILQSKQKEVSELVLPPQEDVTHYSLFEALRAPTRQTALIAEVKKASPSKGLIRADFNPVEIAKGYQAGGADAISVLTDRDYFQGDPTYLSAVKRAVQLPVMRKDFIIDEAQVEETVRIGADAMLLIVGAVPINKLKQLYDLAYAKGLECLVEVHAKEELEELLSAFTPKIIGVNNRNLKTFETSLSQTEEMAVLIPESSLFVSESGIFTKADIDRVQKAGAAGVLVGESLMRADSPEQGISELFGGEARVSPS</sequence>
<gene>
    <name evidence="9 11" type="primary">trpC</name>
    <name evidence="11" type="ORF">M3202_05795</name>
</gene>
<dbReference type="GO" id="GO:0004640">
    <property type="term" value="F:phosphoribosylanthranilate isomerase activity"/>
    <property type="evidence" value="ECO:0007669"/>
    <property type="project" value="TreeGrafter"/>
</dbReference>
<evidence type="ECO:0000256" key="3">
    <source>
        <dbReference type="ARBA" id="ARBA00008737"/>
    </source>
</evidence>
<keyword evidence="4 9" id="KW-0028">Amino-acid biosynthesis</keyword>
<dbReference type="CDD" id="cd00331">
    <property type="entry name" value="IGPS"/>
    <property type="match status" value="1"/>
</dbReference>
<dbReference type="PANTHER" id="PTHR22854">
    <property type="entry name" value="TRYPTOPHAN BIOSYNTHESIS PROTEIN"/>
    <property type="match status" value="1"/>
</dbReference>
<keyword evidence="5 9" id="KW-0210">Decarboxylase</keyword>
<evidence type="ECO:0000256" key="1">
    <source>
        <dbReference type="ARBA" id="ARBA00001633"/>
    </source>
</evidence>
<protein>
    <recommendedName>
        <fullName evidence="9">Indole-3-glycerol phosphate synthase</fullName>
        <shortName evidence="9">IGPS</shortName>
        <ecNumber evidence="9">4.1.1.48</ecNumber>
    </recommendedName>
</protein>
<feature type="domain" description="Indole-3-glycerol phosphate synthase" evidence="10">
    <location>
        <begin position="2"/>
        <end position="247"/>
    </location>
</feature>
<keyword evidence="7 9" id="KW-0057">Aromatic amino acid biosynthesis</keyword>
<dbReference type="InterPro" id="IPR013798">
    <property type="entry name" value="Indole-3-glycerol_P_synth_dom"/>
</dbReference>
<dbReference type="InterPro" id="IPR011060">
    <property type="entry name" value="RibuloseP-bd_barrel"/>
</dbReference>
<dbReference type="GO" id="GO:0000162">
    <property type="term" value="P:L-tryptophan biosynthetic process"/>
    <property type="evidence" value="ECO:0007669"/>
    <property type="project" value="UniProtKB-UniRule"/>
</dbReference>
<evidence type="ECO:0000256" key="5">
    <source>
        <dbReference type="ARBA" id="ARBA00022793"/>
    </source>
</evidence>
<dbReference type="Pfam" id="PF00218">
    <property type="entry name" value="IGPS"/>
    <property type="match status" value="1"/>
</dbReference>
<name>A0A9X2DML3_9BACI</name>
<keyword evidence="6 9" id="KW-0822">Tryptophan biosynthesis</keyword>
<evidence type="ECO:0000256" key="9">
    <source>
        <dbReference type="HAMAP-Rule" id="MF_00134"/>
    </source>
</evidence>
<dbReference type="FunFam" id="3.20.20.70:FF:000024">
    <property type="entry name" value="Indole-3-glycerol phosphate synthase"/>
    <property type="match status" value="1"/>
</dbReference>
<dbReference type="GO" id="GO:0004425">
    <property type="term" value="F:indole-3-glycerol-phosphate synthase activity"/>
    <property type="evidence" value="ECO:0007669"/>
    <property type="project" value="UniProtKB-UniRule"/>
</dbReference>
<dbReference type="InterPro" id="IPR001468">
    <property type="entry name" value="Indole-3-GlycerolPSynthase_CS"/>
</dbReference>
<dbReference type="NCBIfam" id="NF001377">
    <property type="entry name" value="PRK00278.2-4"/>
    <property type="match status" value="1"/>
</dbReference>
<reference evidence="11" key="1">
    <citation type="submission" date="2022-05" db="EMBL/GenBank/DDBJ databases">
        <title>Comparative Genomics of Spacecraft Associated Microbes.</title>
        <authorList>
            <person name="Tran M.T."/>
            <person name="Wright A."/>
            <person name="Seuylemezian A."/>
            <person name="Eisen J."/>
            <person name="Coil D."/>
        </authorList>
    </citation>
    <scope>NUCLEOTIDE SEQUENCE</scope>
    <source>
        <strain evidence="11">214.1.1</strain>
    </source>
</reference>
<evidence type="ECO:0000256" key="2">
    <source>
        <dbReference type="ARBA" id="ARBA00004696"/>
    </source>
</evidence>
<evidence type="ECO:0000313" key="12">
    <source>
        <dbReference type="Proteomes" id="UP001139179"/>
    </source>
</evidence>
<dbReference type="PROSITE" id="PS00614">
    <property type="entry name" value="IGPS"/>
    <property type="match status" value="1"/>
</dbReference>
<proteinExistence type="inferred from homology"/>
<comment type="similarity">
    <text evidence="3 9">Belongs to the TrpC family.</text>
</comment>
<dbReference type="RefSeq" id="WP_251222396.1">
    <property type="nucleotide sequence ID" value="NZ_JAMBOL010000003.1"/>
</dbReference>
<dbReference type="NCBIfam" id="NF001375">
    <property type="entry name" value="PRK00278.2-2"/>
    <property type="match status" value="1"/>
</dbReference>
<evidence type="ECO:0000313" key="11">
    <source>
        <dbReference type="EMBL" id="MCM3713589.1"/>
    </source>
</evidence>
<comment type="catalytic activity">
    <reaction evidence="1 9">
        <text>1-(2-carboxyphenylamino)-1-deoxy-D-ribulose 5-phosphate + H(+) = (1S,2R)-1-C-(indol-3-yl)glycerol 3-phosphate + CO2 + H2O</text>
        <dbReference type="Rhea" id="RHEA:23476"/>
        <dbReference type="ChEBI" id="CHEBI:15377"/>
        <dbReference type="ChEBI" id="CHEBI:15378"/>
        <dbReference type="ChEBI" id="CHEBI:16526"/>
        <dbReference type="ChEBI" id="CHEBI:58613"/>
        <dbReference type="ChEBI" id="CHEBI:58866"/>
        <dbReference type="EC" id="4.1.1.48"/>
    </reaction>
</comment>
<comment type="pathway">
    <text evidence="2 9">Amino-acid biosynthesis; L-tryptophan biosynthesis; L-tryptophan from chorismate: step 4/5.</text>
</comment>
<dbReference type="HAMAP" id="MF_00134_B">
    <property type="entry name" value="IGPS_B"/>
    <property type="match status" value="1"/>
</dbReference>
<evidence type="ECO:0000256" key="7">
    <source>
        <dbReference type="ARBA" id="ARBA00023141"/>
    </source>
</evidence>
<keyword evidence="12" id="KW-1185">Reference proteome</keyword>
<dbReference type="EC" id="4.1.1.48" evidence="9"/>
<comment type="caution">
    <text evidence="11">The sequence shown here is derived from an EMBL/GenBank/DDBJ whole genome shotgun (WGS) entry which is preliminary data.</text>
</comment>
<dbReference type="Gene3D" id="3.20.20.70">
    <property type="entry name" value="Aldolase class I"/>
    <property type="match status" value="1"/>
</dbReference>
<dbReference type="SUPFAM" id="SSF51366">
    <property type="entry name" value="Ribulose-phoshate binding barrel"/>
    <property type="match status" value="1"/>
</dbReference>
<dbReference type="InterPro" id="IPR013785">
    <property type="entry name" value="Aldolase_TIM"/>
</dbReference>
<evidence type="ECO:0000256" key="6">
    <source>
        <dbReference type="ARBA" id="ARBA00022822"/>
    </source>
</evidence>